<organism evidence="1 2">
    <name type="scientific">Mucilaginibacter humi</name>
    <dbReference type="NCBI Taxonomy" id="2732510"/>
    <lineage>
        <taxon>Bacteria</taxon>
        <taxon>Pseudomonadati</taxon>
        <taxon>Bacteroidota</taxon>
        <taxon>Sphingobacteriia</taxon>
        <taxon>Sphingobacteriales</taxon>
        <taxon>Sphingobacteriaceae</taxon>
        <taxon>Mucilaginibacter</taxon>
    </lineage>
</organism>
<sequence length="56" mass="5783">MVLVGLATGNGNHAVLEGGVDVAHQLFGGTNDADNSGVLQYVRIEYGGKAVNPVMR</sequence>
<comment type="caution">
    <text evidence="1">The sequence shown here is derived from an EMBL/GenBank/DDBJ whole genome shotgun (WGS) entry which is preliminary data.</text>
</comment>
<name>A0ABX1W3L2_9SPHI</name>
<evidence type="ECO:0000313" key="2">
    <source>
        <dbReference type="Proteomes" id="UP000566071"/>
    </source>
</evidence>
<keyword evidence="2" id="KW-1185">Reference proteome</keyword>
<gene>
    <name evidence="1" type="ORF">HK413_04425</name>
</gene>
<dbReference type="RefSeq" id="WP_175269267.1">
    <property type="nucleotide sequence ID" value="NZ_JABFCR010000014.1"/>
</dbReference>
<reference evidence="1 2" key="1">
    <citation type="submission" date="2020-05" db="EMBL/GenBank/DDBJ databases">
        <authorList>
            <person name="Khan S.A."/>
            <person name="Jeon C.O."/>
            <person name="Chun B.H."/>
        </authorList>
    </citation>
    <scope>NUCLEOTIDE SEQUENCE [LARGE SCALE GENOMIC DNA]</scope>
    <source>
        <strain evidence="1 2">S1162</strain>
    </source>
</reference>
<dbReference type="Proteomes" id="UP000566071">
    <property type="component" value="Unassembled WGS sequence"/>
</dbReference>
<protein>
    <submittedName>
        <fullName evidence="1">Uncharacterized protein</fullName>
    </submittedName>
</protein>
<proteinExistence type="predicted"/>
<dbReference type="EMBL" id="JABFCR010000014">
    <property type="protein sequence ID" value="NNU33575.1"/>
    <property type="molecule type" value="Genomic_DNA"/>
</dbReference>
<evidence type="ECO:0000313" key="1">
    <source>
        <dbReference type="EMBL" id="NNU33575.1"/>
    </source>
</evidence>
<accession>A0ABX1W3L2</accession>